<dbReference type="RefSeq" id="WP_215620922.1">
    <property type="nucleotide sequence ID" value="NZ_CP076134.1"/>
</dbReference>
<protein>
    <submittedName>
        <fullName evidence="1">GYD domain-containing protein</fullName>
    </submittedName>
</protein>
<dbReference type="EMBL" id="CP076134">
    <property type="protein sequence ID" value="QWG12079.1"/>
    <property type="molecule type" value="Genomic_DNA"/>
</dbReference>
<dbReference type="AlphaFoldDB" id="A0A975NDB2"/>
<proteinExistence type="predicted"/>
<dbReference type="Pfam" id="PF08734">
    <property type="entry name" value="GYD"/>
    <property type="match status" value="1"/>
</dbReference>
<accession>A0A975NDB2</accession>
<dbReference type="InterPro" id="IPR014845">
    <property type="entry name" value="GYD/TTHA1554"/>
</dbReference>
<evidence type="ECO:0000313" key="2">
    <source>
        <dbReference type="Proteomes" id="UP000680839"/>
    </source>
</evidence>
<gene>
    <name evidence="1" type="ORF">KMZ29_20475</name>
</gene>
<sequence length="102" mass="11714">MPTFIMLTRLNPDAVRSPKGLEQLERDAMKRVREQCPDVEWLSSYAVLGPYDYLDVFKANDIESAARVSTLLRTFGHAQTEIWTATEWDRFKEIVRTLPGPG</sequence>
<organism evidence="1 2">
    <name type="scientific">Bradyrhizobium sediminis</name>
    <dbReference type="NCBI Taxonomy" id="2840469"/>
    <lineage>
        <taxon>Bacteria</taxon>
        <taxon>Pseudomonadati</taxon>
        <taxon>Pseudomonadota</taxon>
        <taxon>Alphaproteobacteria</taxon>
        <taxon>Hyphomicrobiales</taxon>
        <taxon>Nitrobacteraceae</taxon>
        <taxon>Bradyrhizobium</taxon>
    </lineage>
</organism>
<reference evidence="1" key="1">
    <citation type="submission" date="2021-06" db="EMBL/GenBank/DDBJ databases">
        <title>Bradyrhizobium sp. S2-20-1 Genome sequencing.</title>
        <authorList>
            <person name="Jin L."/>
        </authorList>
    </citation>
    <scope>NUCLEOTIDE SEQUENCE</scope>
    <source>
        <strain evidence="1">S2-20-1</strain>
    </source>
</reference>
<name>A0A975NDB2_9BRAD</name>
<evidence type="ECO:0000313" key="1">
    <source>
        <dbReference type="EMBL" id="QWG12079.1"/>
    </source>
</evidence>
<dbReference type="Proteomes" id="UP000680839">
    <property type="component" value="Chromosome"/>
</dbReference>